<evidence type="ECO:0000313" key="4">
    <source>
        <dbReference type="Proteomes" id="UP000008810"/>
    </source>
</evidence>
<dbReference type="EnsemblPlants" id="PNT63515">
    <property type="protein sequence ID" value="PNT63515"/>
    <property type="gene ID" value="BRADI_4g16965v3"/>
</dbReference>
<sequence>MVSSKAWRAMILQQIDLQELNQSCNRSSGIESRLIGKYVQTPDPSSRHNRSTTVSGAREDRSVDSFTRRRLGHWDSMEKT</sequence>
<keyword evidence="4" id="KW-1185">Reference proteome</keyword>
<gene>
    <name evidence="2" type="ORF">BRADI_4g16965v3</name>
</gene>
<dbReference type="AlphaFoldDB" id="A0A2K2CNC0"/>
<dbReference type="InParanoid" id="A0A2K2CNC0"/>
<reference evidence="2 3" key="1">
    <citation type="journal article" date="2010" name="Nature">
        <title>Genome sequencing and analysis of the model grass Brachypodium distachyon.</title>
        <authorList>
            <consortium name="International Brachypodium Initiative"/>
        </authorList>
    </citation>
    <scope>NUCLEOTIDE SEQUENCE [LARGE SCALE GENOMIC DNA]</scope>
    <source>
        <strain evidence="2 3">Bd21</strain>
    </source>
</reference>
<name>A0A2K2CNC0_BRADI</name>
<organism evidence="2">
    <name type="scientific">Brachypodium distachyon</name>
    <name type="common">Purple false brome</name>
    <name type="synonym">Trachynia distachya</name>
    <dbReference type="NCBI Taxonomy" id="15368"/>
    <lineage>
        <taxon>Eukaryota</taxon>
        <taxon>Viridiplantae</taxon>
        <taxon>Streptophyta</taxon>
        <taxon>Embryophyta</taxon>
        <taxon>Tracheophyta</taxon>
        <taxon>Spermatophyta</taxon>
        <taxon>Magnoliopsida</taxon>
        <taxon>Liliopsida</taxon>
        <taxon>Poales</taxon>
        <taxon>Poaceae</taxon>
        <taxon>BOP clade</taxon>
        <taxon>Pooideae</taxon>
        <taxon>Stipodae</taxon>
        <taxon>Brachypodieae</taxon>
        <taxon>Brachypodium</taxon>
    </lineage>
</organism>
<protein>
    <submittedName>
        <fullName evidence="2 3">Uncharacterized protein</fullName>
    </submittedName>
</protein>
<evidence type="ECO:0000313" key="3">
    <source>
        <dbReference type="EnsemblPlants" id="PNT63515"/>
    </source>
</evidence>
<reference evidence="3" key="3">
    <citation type="submission" date="2018-08" db="UniProtKB">
        <authorList>
            <consortium name="EnsemblPlants"/>
        </authorList>
    </citation>
    <scope>IDENTIFICATION</scope>
    <source>
        <strain evidence="3">cv. Bd21</strain>
    </source>
</reference>
<dbReference type="EMBL" id="CM000883">
    <property type="protein sequence ID" value="PNT63515.1"/>
    <property type="molecule type" value="Genomic_DNA"/>
</dbReference>
<accession>A0A2K2CNC0</accession>
<evidence type="ECO:0000256" key="1">
    <source>
        <dbReference type="SAM" id="MobiDB-lite"/>
    </source>
</evidence>
<dbReference type="Proteomes" id="UP000008810">
    <property type="component" value="Chromosome 4"/>
</dbReference>
<feature type="compositionally biased region" description="Basic and acidic residues" evidence="1">
    <location>
        <begin position="57"/>
        <end position="80"/>
    </location>
</feature>
<evidence type="ECO:0000313" key="2">
    <source>
        <dbReference type="EMBL" id="PNT63515.1"/>
    </source>
</evidence>
<dbReference type="Gramene" id="PNT63515">
    <property type="protein sequence ID" value="PNT63515"/>
    <property type="gene ID" value="BRADI_4g16965v3"/>
</dbReference>
<proteinExistence type="predicted"/>
<reference evidence="2" key="2">
    <citation type="submission" date="2017-06" db="EMBL/GenBank/DDBJ databases">
        <title>WGS assembly of Brachypodium distachyon.</title>
        <authorList>
            <consortium name="The International Brachypodium Initiative"/>
            <person name="Lucas S."/>
            <person name="Harmon-Smith M."/>
            <person name="Lail K."/>
            <person name="Tice H."/>
            <person name="Grimwood J."/>
            <person name="Bruce D."/>
            <person name="Barry K."/>
            <person name="Shu S."/>
            <person name="Lindquist E."/>
            <person name="Wang M."/>
            <person name="Pitluck S."/>
            <person name="Vogel J.P."/>
            <person name="Garvin D.F."/>
            <person name="Mockler T.C."/>
            <person name="Schmutz J."/>
            <person name="Rokhsar D."/>
            <person name="Bevan M.W."/>
        </authorList>
    </citation>
    <scope>NUCLEOTIDE SEQUENCE</scope>
    <source>
        <strain evidence="2">Bd21</strain>
    </source>
</reference>
<feature type="region of interest" description="Disordered" evidence="1">
    <location>
        <begin position="38"/>
        <end position="80"/>
    </location>
</feature>